<gene>
    <name evidence="5" type="ORF">PLBR_LOCUS7787</name>
</gene>
<feature type="compositionally biased region" description="Polar residues" evidence="4">
    <location>
        <begin position="270"/>
        <end position="286"/>
    </location>
</feature>
<evidence type="ECO:0000256" key="1">
    <source>
        <dbReference type="ARBA" id="ARBA00022737"/>
    </source>
</evidence>
<keyword evidence="2 3" id="KW-0040">ANK repeat</keyword>
<dbReference type="PROSITE" id="PS50088">
    <property type="entry name" value="ANK_REPEAT"/>
    <property type="match status" value="3"/>
</dbReference>
<evidence type="ECO:0000313" key="6">
    <source>
        <dbReference type="Proteomes" id="UP000290189"/>
    </source>
</evidence>
<dbReference type="SMART" id="SM00248">
    <property type="entry name" value="ANK"/>
    <property type="match status" value="6"/>
</dbReference>
<reference evidence="5 6" key="1">
    <citation type="submission" date="2018-03" db="EMBL/GenBank/DDBJ databases">
        <authorList>
            <person name="Fogelqvist J."/>
        </authorList>
    </citation>
    <scope>NUCLEOTIDE SEQUENCE [LARGE SCALE GENOMIC DNA]</scope>
</reference>
<dbReference type="PANTHER" id="PTHR24161">
    <property type="entry name" value="ANK_REP_REGION DOMAIN-CONTAINING PROTEIN-RELATED"/>
    <property type="match status" value="1"/>
</dbReference>
<feature type="repeat" description="ANK" evidence="3">
    <location>
        <begin position="1288"/>
        <end position="1309"/>
    </location>
</feature>
<dbReference type="Proteomes" id="UP000290189">
    <property type="component" value="Unassembled WGS sequence"/>
</dbReference>
<feature type="region of interest" description="Disordered" evidence="4">
    <location>
        <begin position="171"/>
        <end position="230"/>
    </location>
</feature>
<dbReference type="SUPFAM" id="SSF48403">
    <property type="entry name" value="Ankyrin repeat"/>
    <property type="match status" value="1"/>
</dbReference>
<dbReference type="Pfam" id="PF12796">
    <property type="entry name" value="Ank_2"/>
    <property type="match status" value="2"/>
</dbReference>
<keyword evidence="5" id="KW-0496">Mitochondrion</keyword>
<evidence type="ECO:0000256" key="4">
    <source>
        <dbReference type="SAM" id="MobiDB-lite"/>
    </source>
</evidence>
<feature type="repeat" description="ANK" evidence="3">
    <location>
        <begin position="1220"/>
        <end position="1253"/>
    </location>
</feature>
<evidence type="ECO:0000256" key="2">
    <source>
        <dbReference type="ARBA" id="ARBA00023043"/>
    </source>
</evidence>
<feature type="compositionally biased region" description="Polar residues" evidence="4">
    <location>
        <begin position="245"/>
        <end position="258"/>
    </location>
</feature>
<dbReference type="EMBL" id="OVEO01000014">
    <property type="protein sequence ID" value="SPR00572.1"/>
    <property type="molecule type" value="Genomic_DNA"/>
</dbReference>
<dbReference type="Pfam" id="PF13637">
    <property type="entry name" value="Ank_4"/>
    <property type="match status" value="1"/>
</dbReference>
<accession>A0A3P3YK45</accession>
<dbReference type="PROSITE" id="PS50297">
    <property type="entry name" value="ANK_REP_REGION"/>
    <property type="match status" value="3"/>
</dbReference>
<dbReference type="Gene3D" id="1.25.40.20">
    <property type="entry name" value="Ankyrin repeat-containing domain"/>
    <property type="match status" value="2"/>
</dbReference>
<evidence type="ECO:0000256" key="3">
    <source>
        <dbReference type="PROSITE-ProRule" id="PRU00023"/>
    </source>
</evidence>
<feature type="repeat" description="ANK" evidence="3">
    <location>
        <begin position="1184"/>
        <end position="1206"/>
    </location>
</feature>
<evidence type="ECO:0000313" key="5">
    <source>
        <dbReference type="EMBL" id="SPR00572.1"/>
    </source>
</evidence>
<feature type="region of interest" description="Disordered" evidence="4">
    <location>
        <begin position="245"/>
        <end position="290"/>
    </location>
</feature>
<keyword evidence="1" id="KW-0677">Repeat</keyword>
<organism evidence="5 6">
    <name type="scientific">Plasmodiophora brassicae</name>
    <name type="common">Clubroot disease agent</name>
    <dbReference type="NCBI Taxonomy" id="37360"/>
    <lineage>
        <taxon>Eukaryota</taxon>
        <taxon>Sar</taxon>
        <taxon>Rhizaria</taxon>
        <taxon>Endomyxa</taxon>
        <taxon>Phytomyxea</taxon>
        <taxon>Plasmodiophorida</taxon>
        <taxon>Plasmodiophoridae</taxon>
        <taxon>Plasmodiophora</taxon>
    </lineage>
</organism>
<feature type="compositionally biased region" description="Basic and acidic residues" evidence="4">
    <location>
        <begin position="193"/>
        <end position="202"/>
    </location>
</feature>
<dbReference type="InterPro" id="IPR036770">
    <property type="entry name" value="Ankyrin_rpt-contain_sf"/>
</dbReference>
<proteinExistence type="predicted"/>
<name>A0A3P3YK45_PLABS</name>
<protein>
    <submittedName>
        <fullName evidence="5">Uncharacterized protein</fullName>
    </submittedName>
</protein>
<dbReference type="PANTHER" id="PTHR24161:SF85">
    <property type="entry name" value="PALMITOYLTRANSFERASE HIP14"/>
    <property type="match status" value="1"/>
</dbReference>
<geneLocation type="mitochondrion" evidence="5"/>
<dbReference type="InterPro" id="IPR002110">
    <property type="entry name" value="Ankyrin_rpt"/>
</dbReference>
<feature type="compositionally biased region" description="Polar residues" evidence="4">
    <location>
        <begin position="173"/>
        <end position="190"/>
    </location>
</feature>
<sequence length="1353" mass="150207">MFLMNLQSCRSALESEYPPRRQRLSFSHLDRLGFDRNDFAGSVKRNSHAVDDALVIVQRYLDTWAKCSIAAMYKEKLMQCLSSAEVIHRHDDSVIMPPSRSPVISAVASSSTQPLSRSRDQVVVDVASVPACFDTVKRPPSHQKVSCPVGNCRSVMRRDSLKQHIETIHRNARTINSKTKRTPSSSSQTRIFDFIKRPRLDEVTSPSVSGDRAGMSASAPPQPDHSAAQHPVDVGALSRCGSSTVLSASSPLPESSCQPREATEGHHQSSRASPIDSSPTPQSARDTTLPHGSMLKGISLFYSQMQTLTDSLRDDLSDLPGRIARAVVDVQNQDALNKAIEESANRVRGKTIDEIAELNHLVRVDGALRCAPCDKFGSLHLTPGAQGVTGIFSVDQDLKKLKYAIDRHFRKPNHRTCTEKAAADERYRRNRLIEAMNVARTAYRVIFEAQSYLFFEREIAHMYVCGARVGSLNHSCKFIEKFLPALRSVMVKRMAAWIDELDPVIGNRKRPFSICADKSTELRRTGQIVGLVMLVDGTVTAMMVDNRIVNSGGDDGTATGLAHSLMSSVAKVLPHESEYRERLTGMAFDGQYIRDGVPAAVRDIVSSESSSSWLTSVWDPAHIVELAVNDVRKDKTGTIPLNNVEWYSTLAANVGFVVNEVRHVVYRNFLRNYALYVTYFVEKSSVPPGRRKNRSKDEQKAFERLQLLRDMLFVGRVLVVHDMLSHIKKFSLYAQTVNVLPWELLEKGDELLSVFRQIEMCTRADASSRELPDTLFPSITTSGTTWQEFVKGEFHGIALTLPMIDEFACDDRRYALADVPKVLMDEVYDFAKAFGHFFETRFVNCRSAPRQGDSGGHQFFDVAGHHARELIKSAKDWSSSWMRQLLEASICPDAKWFEAEVRGKPGTSILKCVFTEEDLYKDIPDIMYLLEHCVLKVSNEAVVEGMGCIIARHAAPGRHLSERSIADEAFIHYNGGDHHFSQTSLKGQASPFAVIGKVVKGYLNPNLDEPGDTIPLPNVCDAELQTIVEFINNIPKRQDVLAAQWARSKLATTRLDAQCRLLTAAYELDMRPLTRAIMSTKRKWSEISAMRKMLVTKAFRFDVRNAPPVALLEQAAQTCEQKAIVRMIRRLIVLGGSANFINSAAWDRERKMNLLQWASYNGKVLVAEFLADAPGADVNAPDGFGMTSLHLAVLGGHADVVELLVNTPGVDVNAPILSQLGETPLHMAAYGGHASAVYKLLKAPTIDVNARDDCQMTPLLWATYKGHTDVVQALLLAPTIDVNAFDGEQQAPLHLAARYGYEQIVKLLLADPNVDSNAREGVYQKTPIEIAAQWGHLHLCLLMAGADDQAPVP</sequence>